<keyword evidence="2" id="KW-0808">Transferase</keyword>
<dbReference type="FunFam" id="1.10.510.10:FF:001964">
    <property type="entry name" value="Uncharacterized protein"/>
    <property type="match status" value="1"/>
</dbReference>
<dbReference type="InterPro" id="IPR011583">
    <property type="entry name" value="Chitinase_II/V-like_cat"/>
</dbReference>
<dbReference type="GO" id="GO:0004674">
    <property type="term" value="F:protein serine/threonine kinase activity"/>
    <property type="evidence" value="ECO:0007669"/>
    <property type="project" value="UniProtKB-KW"/>
</dbReference>
<dbReference type="Gene3D" id="3.20.20.80">
    <property type="entry name" value="Glycosidases"/>
    <property type="match status" value="2"/>
</dbReference>
<feature type="domain" description="Protein kinase" evidence="7">
    <location>
        <begin position="576"/>
        <end position="852"/>
    </location>
</feature>
<feature type="domain" description="GH18" evidence="8">
    <location>
        <begin position="237"/>
        <end position="579"/>
    </location>
</feature>
<evidence type="ECO:0000259" key="7">
    <source>
        <dbReference type="PROSITE" id="PS50011"/>
    </source>
</evidence>
<dbReference type="GO" id="GO:0005975">
    <property type="term" value="P:carbohydrate metabolic process"/>
    <property type="evidence" value="ECO:0007669"/>
    <property type="project" value="InterPro"/>
</dbReference>
<feature type="domain" description="GH18" evidence="8">
    <location>
        <begin position="1"/>
        <end position="105"/>
    </location>
</feature>
<keyword evidence="3" id="KW-0547">Nucleotide-binding</keyword>
<dbReference type="Gene3D" id="3.10.50.10">
    <property type="match status" value="2"/>
</dbReference>
<feature type="transmembrane region" description="Helical" evidence="6">
    <location>
        <begin position="114"/>
        <end position="137"/>
    </location>
</feature>
<proteinExistence type="predicted"/>
<keyword evidence="4" id="KW-0418">Kinase</keyword>
<dbReference type="InterPro" id="IPR011009">
    <property type="entry name" value="Kinase-like_dom_sf"/>
</dbReference>
<keyword evidence="6" id="KW-0472">Membrane</keyword>
<protein>
    <submittedName>
        <fullName evidence="9">Uncharacterized protein</fullName>
    </submittedName>
</protein>
<keyword evidence="1" id="KW-0723">Serine/threonine-protein kinase</keyword>
<dbReference type="GO" id="GO:0008061">
    <property type="term" value="F:chitin binding"/>
    <property type="evidence" value="ECO:0007669"/>
    <property type="project" value="InterPro"/>
</dbReference>
<evidence type="ECO:0000259" key="8">
    <source>
        <dbReference type="PROSITE" id="PS51910"/>
    </source>
</evidence>
<organism evidence="9 10">
    <name type="scientific">Hevea brasiliensis</name>
    <name type="common">Para rubber tree</name>
    <name type="synonym">Siphonia brasiliensis</name>
    <dbReference type="NCBI Taxonomy" id="3981"/>
    <lineage>
        <taxon>Eukaryota</taxon>
        <taxon>Viridiplantae</taxon>
        <taxon>Streptophyta</taxon>
        <taxon>Embryophyta</taxon>
        <taxon>Tracheophyta</taxon>
        <taxon>Spermatophyta</taxon>
        <taxon>Magnoliopsida</taxon>
        <taxon>eudicotyledons</taxon>
        <taxon>Gunneridae</taxon>
        <taxon>Pentapetalae</taxon>
        <taxon>rosids</taxon>
        <taxon>fabids</taxon>
        <taxon>Malpighiales</taxon>
        <taxon>Euphorbiaceae</taxon>
        <taxon>Crotonoideae</taxon>
        <taxon>Micrandreae</taxon>
        <taxon>Hevea</taxon>
    </lineage>
</organism>
<dbReference type="Gene3D" id="3.30.200.20">
    <property type="entry name" value="Phosphorylase Kinase, domain 1"/>
    <property type="match status" value="2"/>
</dbReference>
<dbReference type="EMBL" id="JAAGAX010000006">
    <property type="protein sequence ID" value="KAF2310403.1"/>
    <property type="molecule type" value="Genomic_DNA"/>
</dbReference>
<evidence type="ECO:0000313" key="9">
    <source>
        <dbReference type="EMBL" id="KAF2310403.1"/>
    </source>
</evidence>
<dbReference type="SMART" id="SM00636">
    <property type="entry name" value="Glyco_18"/>
    <property type="match status" value="1"/>
</dbReference>
<dbReference type="AlphaFoldDB" id="A0A6A6MDD8"/>
<dbReference type="CDD" id="cd02879">
    <property type="entry name" value="GH18_plant_chitinase_class_V"/>
    <property type="match status" value="1"/>
</dbReference>
<name>A0A6A6MDD8_HEVBR</name>
<dbReference type="FunFam" id="3.30.200.20:FF:000951">
    <property type="entry name" value="Uncharacterized protein"/>
    <property type="match status" value="1"/>
</dbReference>
<dbReference type="Gene3D" id="1.10.510.10">
    <property type="entry name" value="Transferase(Phosphotransferase) domain 1"/>
    <property type="match status" value="1"/>
</dbReference>
<dbReference type="SUPFAM" id="SSF56112">
    <property type="entry name" value="Protein kinase-like (PK-like)"/>
    <property type="match status" value="2"/>
</dbReference>
<evidence type="ECO:0000256" key="6">
    <source>
        <dbReference type="SAM" id="Phobius"/>
    </source>
</evidence>
<dbReference type="Pfam" id="PF07714">
    <property type="entry name" value="PK_Tyr_Ser-Thr"/>
    <property type="match status" value="1"/>
</dbReference>
<dbReference type="GO" id="GO:0005886">
    <property type="term" value="C:plasma membrane"/>
    <property type="evidence" value="ECO:0007669"/>
    <property type="project" value="TreeGrafter"/>
</dbReference>
<accession>A0A6A6MDD8</accession>
<dbReference type="PROSITE" id="PS51910">
    <property type="entry name" value="GH18_2"/>
    <property type="match status" value="2"/>
</dbReference>
<dbReference type="CDD" id="cd14066">
    <property type="entry name" value="STKc_IRAK"/>
    <property type="match status" value="1"/>
</dbReference>
<dbReference type="InterPro" id="IPR001223">
    <property type="entry name" value="Glyco_hydro18_cat"/>
</dbReference>
<dbReference type="Pfam" id="PF00704">
    <property type="entry name" value="Glyco_hydro_18"/>
    <property type="match status" value="1"/>
</dbReference>
<keyword evidence="6" id="KW-1133">Transmembrane helix</keyword>
<dbReference type="GO" id="GO:0005524">
    <property type="term" value="F:ATP binding"/>
    <property type="evidence" value="ECO:0007669"/>
    <property type="project" value="UniProtKB-KW"/>
</dbReference>
<dbReference type="PANTHER" id="PTHR27002:SF559">
    <property type="entry name" value="CYSTEINE-RICH RLK (RECEPTOR-LIKE KINASE) PROTEIN"/>
    <property type="match status" value="1"/>
</dbReference>
<sequence>MNPNDNSIGVPASGPACQRMAPRHKFIKTLIPSYGYGATSVYNATYVVNYFTIGTLWINFDDVEAIGTKVSYAKTKGLLGYNAFQLSNDHNWQLSRAAFEVGNKDNGKKKQLHIIIISLPSGMVIFLLLLGSVSYYVRSRIKSKGKIELGKLLSFLLGPKAVGNEYPDQNAPNLQVFKFSEIKAATSNFSHENRLGEGGYGPVYKGTLETGQEIAVKRHSKTSHQGLKEFKNEAQAWIQAAYYDSSSNLPVSSVNSALFTHLYYGFAGMNSSNFQLSFRFSDESTVSSFTTTIKRKNPSIITVLSIGLAYGNYSNFSLMASQPSYRESFIRSSIETARLYGFGGLDLSWTWPNTSFDMKNIGVLLYEWRAAINSEPRNSSEPRLLLTMSVHYKPIIGANSFPVESIKTNIDWANIIAFDYHVPLKENVTGNHAALYDPSGHVSTDSGIEEWLRRGFLASKLVLGLPYHGYGWKLVNKNDYPIGEPASGPETVDGSMGYKSIKSFISSYGYGATSTYNATYVVNYFTIGSIWINFDDVEAIRTKISYAKTKQLLGYISFQLSNDDNWQLSQAATRNFSCENRLGEGGYGPVYKGKLARGQEIAVKRLSKTSHQGLKEFKNEVKLTAKLQHINLVRLFGFCTERGEKMLIYEYMPNKSLDLYLFDPNRRLKLNWEQRIHIIEGIAQGLLYLQEYSNFTIIHRDIKASNILLDNKMKPKISDFGMARIVQKECKETKTGHIVGTYGYVPPEYVRHGMYSMKYDVYSFGVLLLQIISGKKNNCFYGWGENLNLLEYAYDLWKMENGMEFMDETLDDSFSPCKLLRCLQVALLCVQESPTDRPSILEVYSMLKNENVAIAYPKTPAFSVKSGEDKEKSVCSINNVSISQMVAR</sequence>
<keyword evidence="6" id="KW-0812">Transmembrane</keyword>
<dbReference type="InterPro" id="IPR008271">
    <property type="entry name" value="Ser/Thr_kinase_AS"/>
</dbReference>
<dbReference type="SMART" id="SM00220">
    <property type="entry name" value="S_TKc"/>
    <property type="match status" value="1"/>
</dbReference>
<reference evidence="9 10" key="1">
    <citation type="journal article" date="2020" name="Mol. Plant">
        <title>The Chromosome-Based Rubber Tree Genome Provides New Insights into Spurge Genome Evolution and Rubber Biosynthesis.</title>
        <authorList>
            <person name="Liu J."/>
            <person name="Shi C."/>
            <person name="Shi C.C."/>
            <person name="Li W."/>
            <person name="Zhang Q.J."/>
            <person name="Zhang Y."/>
            <person name="Li K."/>
            <person name="Lu H.F."/>
            <person name="Shi C."/>
            <person name="Zhu S.T."/>
            <person name="Xiao Z.Y."/>
            <person name="Nan H."/>
            <person name="Yue Y."/>
            <person name="Zhu X.G."/>
            <person name="Wu Y."/>
            <person name="Hong X.N."/>
            <person name="Fan G.Y."/>
            <person name="Tong Y."/>
            <person name="Zhang D."/>
            <person name="Mao C.L."/>
            <person name="Liu Y.L."/>
            <person name="Hao S.J."/>
            <person name="Liu W.Q."/>
            <person name="Lv M.Q."/>
            <person name="Zhang H.B."/>
            <person name="Liu Y."/>
            <person name="Hu-Tang G.R."/>
            <person name="Wang J.P."/>
            <person name="Wang J.H."/>
            <person name="Sun Y.H."/>
            <person name="Ni S.B."/>
            <person name="Chen W.B."/>
            <person name="Zhang X.C."/>
            <person name="Jiao Y.N."/>
            <person name="Eichler E.E."/>
            <person name="Li G.H."/>
            <person name="Liu X."/>
            <person name="Gao L.Z."/>
        </authorList>
    </citation>
    <scope>NUCLEOTIDE SEQUENCE [LARGE SCALE GENOMIC DNA]</scope>
    <source>
        <strain evidence="10">cv. GT1</strain>
        <tissue evidence="9">Leaf</tissue>
    </source>
</reference>
<keyword evidence="5" id="KW-0067">ATP-binding</keyword>
<evidence type="ECO:0000256" key="1">
    <source>
        <dbReference type="ARBA" id="ARBA00022527"/>
    </source>
</evidence>
<dbReference type="InterPro" id="IPR001245">
    <property type="entry name" value="Ser-Thr/Tyr_kinase_cat_dom"/>
</dbReference>
<evidence type="ECO:0000256" key="2">
    <source>
        <dbReference type="ARBA" id="ARBA00022679"/>
    </source>
</evidence>
<evidence type="ECO:0000256" key="5">
    <source>
        <dbReference type="ARBA" id="ARBA00022840"/>
    </source>
</evidence>
<evidence type="ECO:0000313" key="10">
    <source>
        <dbReference type="Proteomes" id="UP000467840"/>
    </source>
</evidence>
<dbReference type="PANTHER" id="PTHR27002">
    <property type="entry name" value="RECEPTOR-LIKE SERINE/THREONINE-PROTEIN KINASE SD1-8"/>
    <property type="match status" value="1"/>
</dbReference>
<keyword evidence="10" id="KW-1185">Reference proteome</keyword>
<dbReference type="InterPro" id="IPR000719">
    <property type="entry name" value="Prot_kinase_dom"/>
</dbReference>
<gene>
    <name evidence="9" type="ORF">GH714_009128</name>
</gene>
<dbReference type="Proteomes" id="UP000467840">
    <property type="component" value="Chromosome 14"/>
</dbReference>
<dbReference type="PROSITE" id="PS50011">
    <property type="entry name" value="PROTEIN_KINASE_DOM"/>
    <property type="match status" value="1"/>
</dbReference>
<dbReference type="InterPro" id="IPR017853">
    <property type="entry name" value="GH"/>
</dbReference>
<evidence type="ECO:0000256" key="4">
    <source>
        <dbReference type="ARBA" id="ARBA00022777"/>
    </source>
</evidence>
<comment type="caution">
    <text evidence="9">The sequence shown here is derived from an EMBL/GenBank/DDBJ whole genome shotgun (WGS) entry which is preliminary data.</text>
</comment>
<dbReference type="PROSITE" id="PS00108">
    <property type="entry name" value="PROTEIN_KINASE_ST"/>
    <property type="match status" value="1"/>
</dbReference>
<dbReference type="SUPFAM" id="SSF51445">
    <property type="entry name" value="(Trans)glycosidases"/>
    <property type="match status" value="1"/>
</dbReference>
<dbReference type="InterPro" id="IPR029070">
    <property type="entry name" value="Chitinase_insertion_sf"/>
</dbReference>
<evidence type="ECO:0000256" key="3">
    <source>
        <dbReference type="ARBA" id="ARBA00022741"/>
    </source>
</evidence>
<dbReference type="SUPFAM" id="SSF54556">
    <property type="entry name" value="Chitinase insertion domain"/>
    <property type="match status" value="1"/>
</dbReference>